<dbReference type="Pfam" id="PF00170">
    <property type="entry name" value="bZIP_1"/>
    <property type="match status" value="1"/>
</dbReference>
<feature type="region of interest" description="Disordered" evidence="15">
    <location>
        <begin position="108"/>
        <end position="146"/>
    </location>
</feature>
<keyword evidence="10" id="KW-0472">Membrane</keyword>
<dbReference type="Proteomes" id="UP000694892">
    <property type="component" value="Chromosome 8L"/>
</dbReference>
<dbReference type="PANTHER" id="PTHR45996">
    <property type="entry name" value="AGAP001464-PB"/>
    <property type="match status" value="1"/>
</dbReference>
<evidence type="ECO:0000256" key="10">
    <source>
        <dbReference type="ARBA" id="ARBA00023136"/>
    </source>
</evidence>
<keyword evidence="12" id="KW-0804">Transcription</keyword>
<dbReference type="InterPro" id="IPR046347">
    <property type="entry name" value="bZIP_sf"/>
</dbReference>
<evidence type="ECO:0000256" key="11">
    <source>
        <dbReference type="ARBA" id="ARBA00023159"/>
    </source>
</evidence>
<keyword evidence="13" id="KW-0325">Glycoprotein</keyword>
<evidence type="ECO:0000256" key="5">
    <source>
        <dbReference type="ARBA" id="ARBA00022824"/>
    </source>
</evidence>
<protein>
    <recommendedName>
        <fullName evidence="3">Cyclic AMP-responsive element-binding protein 3-like protein 4</fullName>
    </recommendedName>
</protein>
<gene>
    <name evidence="17" type="ORF">XELAEV_18040828mg</name>
</gene>
<evidence type="ECO:0000256" key="14">
    <source>
        <dbReference type="ARBA" id="ARBA00023242"/>
    </source>
</evidence>
<keyword evidence="6" id="KW-0735">Signal-anchor</keyword>
<keyword evidence="8" id="KW-0805">Transcription regulation</keyword>
<keyword evidence="11" id="KW-0010">Activator</keyword>
<keyword evidence="14" id="KW-0539">Nucleus</keyword>
<dbReference type="GO" id="GO:0005789">
    <property type="term" value="C:endoplasmic reticulum membrane"/>
    <property type="evidence" value="ECO:0007669"/>
    <property type="project" value="UniProtKB-SubCell"/>
</dbReference>
<organism evidence="17 18">
    <name type="scientific">Xenopus laevis</name>
    <name type="common">African clawed frog</name>
    <dbReference type="NCBI Taxonomy" id="8355"/>
    <lineage>
        <taxon>Eukaryota</taxon>
        <taxon>Metazoa</taxon>
        <taxon>Chordata</taxon>
        <taxon>Craniata</taxon>
        <taxon>Vertebrata</taxon>
        <taxon>Euteleostomi</taxon>
        <taxon>Amphibia</taxon>
        <taxon>Batrachia</taxon>
        <taxon>Anura</taxon>
        <taxon>Pipoidea</taxon>
        <taxon>Pipidae</taxon>
        <taxon>Xenopodinae</taxon>
        <taxon>Xenopus</taxon>
        <taxon>Xenopus</taxon>
    </lineage>
</organism>
<accession>A0A974CAF9</accession>
<keyword evidence="7" id="KW-1133">Transmembrane helix</keyword>
<dbReference type="PROSITE" id="PS50217">
    <property type="entry name" value="BZIP"/>
    <property type="match status" value="1"/>
</dbReference>
<feature type="region of interest" description="Disordered" evidence="15">
    <location>
        <begin position="377"/>
        <end position="458"/>
    </location>
</feature>
<evidence type="ECO:0000256" key="1">
    <source>
        <dbReference type="ARBA" id="ARBA00004648"/>
    </source>
</evidence>
<evidence type="ECO:0000256" key="8">
    <source>
        <dbReference type="ARBA" id="ARBA00023015"/>
    </source>
</evidence>
<evidence type="ECO:0000256" key="12">
    <source>
        <dbReference type="ARBA" id="ARBA00023163"/>
    </source>
</evidence>
<evidence type="ECO:0000256" key="13">
    <source>
        <dbReference type="ARBA" id="ARBA00023180"/>
    </source>
</evidence>
<dbReference type="EMBL" id="CM004480">
    <property type="protein sequence ID" value="OCT69517.1"/>
    <property type="molecule type" value="Genomic_DNA"/>
</dbReference>
<evidence type="ECO:0000256" key="3">
    <source>
        <dbReference type="ARBA" id="ARBA00013878"/>
    </source>
</evidence>
<keyword evidence="5" id="KW-0256">Endoplasmic reticulum</keyword>
<feature type="compositionally biased region" description="Low complexity" evidence="15">
    <location>
        <begin position="108"/>
        <end position="121"/>
    </location>
</feature>
<proteinExistence type="inferred from homology"/>
<dbReference type="CDD" id="cd14689">
    <property type="entry name" value="bZIP_CREB3"/>
    <property type="match status" value="1"/>
</dbReference>
<dbReference type="AlphaFoldDB" id="A0A974CAF9"/>
<dbReference type="Gene3D" id="1.20.5.170">
    <property type="match status" value="1"/>
</dbReference>
<sequence length="458" mass="50435">MCFPCRASVSPYEYLGLITDNPPLHPWKMDSARPDMLLGSLFEQTDELFHSEGFAGPGHGNFPLSELQFPAEKMYEEWPVGGPMGLSEREDTDEFLQMMINPNEVYSSGAAAAESPESDSGFSDDPRPDTPMQSESSPPLPQPTPVYELVYDIGSLEERKLQNDMSSVISIQLAEDWNSAPLLIPDSCIVNDLSPVSKSTPLPIRVTPSDLIAVDAFYPELHLTEEEKRLLSQEGVALPNNLPLTKAEERILKKVRRKIRNKQSAQDSRRRKKEYIDGLESRVAACSAHNQQLHKKVVELEKHNISLITQLRKLQTLIKQTSNKAAQTSTCVLILLFSLALLVFPSYSPFRSGPSASPEDSYRPTGVISRNILNKGGFTEATEPPTPDTPPHVNQPQESDHHTVPPANPNPEETAPESNRAGAAPGEQVLAELDAAIFAPKGEPPANDVSKTARADEM</sequence>
<evidence type="ECO:0000256" key="6">
    <source>
        <dbReference type="ARBA" id="ARBA00022968"/>
    </source>
</evidence>
<dbReference type="GO" id="GO:0000981">
    <property type="term" value="F:DNA-binding transcription factor activity, RNA polymerase II-specific"/>
    <property type="evidence" value="ECO:0007669"/>
    <property type="project" value="TreeGrafter"/>
</dbReference>
<evidence type="ECO:0000256" key="7">
    <source>
        <dbReference type="ARBA" id="ARBA00022989"/>
    </source>
</evidence>
<keyword evidence="9" id="KW-0238">DNA-binding</keyword>
<evidence type="ECO:0000259" key="16">
    <source>
        <dbReference type="PROSITE" id="PS50217"/>
    </source>
</evidence>
<dbReference type="SMART" id="SM00338">
    <property type="entry name" value="BRLZ"/>
    <property type="match status" value="1"/>
</dbReference>
<dbReference type="GO" id="GO:0005634">
    <property type="term" value="C:nucleus"/>
    <property type="evidence" value="ECO:0007669"/>
    <property type="project" value="TreeGrafter"/>
</dbReference>
<dbReference type="SUPFAM" id="SSF57959">
    <property type="entry name" value="Leucine zipper domain"/>
    <property type="match status" value="1"/>
</dbReference>
<dbReference type="InterPro" id="IPR004827">
    <property type="entry name" value="bZIP"/>
</dbReference>
<evidence type="ECO:0000256" key="15">
    <source>
        <dbReference type="SAM" id="MobiDB-lite"/>
    </source>
</evidence>
<keyword evidence="4" id="KW-0812">Transmembrane</keyword>
<comment type="subcellular location">
    <subcellularLocation>
        <location evidence="1">Endoplasmic reticulum membrane</location>
        <topology evidence="1">Single-pass type II membrane protein</topology>
    </subcellularLocation>
</comment>
<dbReference type="FunFam" id="1.20.5.170:FF:000042">
    <property type="entry name" value="Cyclic AMP-responsive element-binding protein 3-like protein 3"/>
    <property type="match status" value="1"/>
</dbReference>
<comment type="similarity">
    <text evidence="2">Belongs to the bZIP family. ATF subfamily.</text>
</comment>
<evidence type="ECO:0000313" key="17">
    <source>
        <dbReference type="EMBL" id="OCT69517.1"/>
    </source>
</evidence>
<reference evidence="18" key="1">
    <citation type="journal article" date="2016" name="Nature">
        <title>Genome evolution in the allotetraploid frog Xenopus laevis.</title>
        <authorList>
            <person name="Session A.M."/>
            <person name="Uno Y."/>
            <person name="Kwon T."/>
            <person name="Chapman J.A."/>
            <person name="Toyoda A."/>
            <person name="Takahashi S."/>
            <person name="Fukui A."/>
            <person name="Hikosaka A."/>
            <person name="Suzuki A."/>
            <person name="Kondo M."/>
            <person name="van Heeringen S.J."/>
            <person name="Quigley I."/>
            <person name="Heinz S."/>
            <person name="Ogino H."/>
            <person name="Ochi H."/>
            <person name="Hellsten U."/>
            <person name="Lyons J.B."/>
            <person name="Simakov O."/>
            <person name="Putnam N."/>
            <person name="Stites J."/>
            <person name="Kuroki Y."/>
            <person name="Tanaka T."/>
            <person name="Michiue T."/>
            <person name="Watanabe M."/>
            <person name="Bogdanovic O."/>
            <person name="Lister R."/>
            <person name="Georgiou G."/>
            <person name="Paranjpe S.S."/>
            <person name="van Kruijsbergen I."/>
            <person name="Shu S."/>
            <person name="Carlson J."/>
            <person name="Kinoshita T."/>
            <person name="Ohta Y."/>
            <person name="Mawaribuchi S."/>
            <person name="Jenkins J."/>
            <person name="Grimwood J."/>
            <person name="Schmutz J."/>
            <person name="Mitros T."/>
            <person name="Mozaffari S.V."/>
            <person name="Suzuki Y."/>
            <person name="Haramoto Y."/>
            <person name="Yamamoto T.S."/>
            <person name="Takagi C."/>
            <person name="Heald R."/>
            <person name="Miller K."/>
            <person name="Haudenschild C."/>
            <person name="Kitzman J."/>
            <person name="Nakayama T."/>
            <person name="Izutsu Y."/>
            <person name="Robert J."/>
            <person name="Fortriede J."/>
            <person name="Burns K."/>
            <person name="Lotay V."/>
            <person name="Karimi K."/>
            <person name="Yasuoka Y."/>
            <person name="Dichmann D.S."/>
            <person name="Flajnik M.F."/>
            <person name="Houston D.W."/>
            <person name="Shendure J."/>
            <person name="DuPasquier L."/>
            <person name="Vize P.D."/>
            <person name="Zorn A.M."/>
            <person name="Ito M."/>
            <person name="Marcotte E.M."/>
            <person name="Wallingford J.B."/>
            <person name="Ito Y."/>
            <person name="Asashima M."/>
            <person name="Ueno N."/>
            <person name="Matsuda Y."/>
            <person name="Veenstra G.J."/>
            <person name="Fujiyama A."/>
            <person name="Harland R.M."/>
            <person name="Taira M."/>
            <person name="Rokhsar D.S."/>
        </authorList>
    </citation>
    <scope>NUCLEOTIDE SEQUENCE [LARGE SCALE GENOMIC DNA]</scope>
    <source>
        <strain evidence="18">J</strain>
    </source>
</reference>
<name>A0A974CAF9_XENLA</name>
<evidence type="ECO:0000256" key="9">
    <source>
        <dbReference type="ARBA" id="ARBA00023125"/>
    </source>
</evidence>
<evidence type="ECO:0000256" key="2">
    <source>
        <dbReference type="ARBA" id="ARBA00009050"/>
    </source>
</evidence>
<feature type="domain" description="BZIP" evidence="16">
    <location>
        <begin position="251"/>
        <end position="314"/>
    </location>
</feature>
<dbReference type="PANTHER" id="PTHR45996:SF2">
    <property type="entry name" value="CYCLIC AMP-RESPONSIVE ELEMENT-BINDING PROTEIN 3-LIKE PROTEIN 4"/>
    <property type="match status" value="1"/>
</dbReference>
<dbReference type="InterPro" id="IPR051381">
    <property type="entry name" value="CREB_ATF_subfamily"/>
</dbReference>
<evidence type="ECO:0000256" key="4">
    <source>
        <dbReference type="ARBA" id="ARBA00022692"/>
    </source>
</evidence>
<dbReference type="GO" id="GO:0000978">
    <property type="term" value="F:RNA polymerase II cis-regulatory region sequence-specific DNA binding"/>
    <property type="evidence" value="ECO:0007669"/>
    <property type="project" value="TreeGrafter"/>
</dbReference>
<evidence type="ECO:0000313" key="18">
    <source>
        <dbReference type="Proteomes" id="UP000694892"/>
    </source>
</evidence>